<keyword evidence="2" id="KW-1185">Reference proteome</keyword>
<dbReference type="Gene3D" id="3.40.50.410">
    <property type="entry name" value="von Willebrand factor, type A domain"/>
    <property type="match status" value="1"/>
</dbReference>
<dbReference type="EMBL" id="BAAAUV010000056">
    <property type="protein sequence ID" value="GAA3243196.1"/>
    <property type="molecule type" value="Genomic_DNA"/>
</dbReference>
<evidence type="ECO:0000313" key="2">
    <source>
        <dbReference type="Proteomes" id="UP001501237"/>
    </source>
</evidence>
<sequence length="355" mass="38252">MTHLRAGFKRELPKEAEFTVEGDGVRVLAAVTGPDGRLTELRSDARAAEGERVVLAVFSENGPLHAVDGLSVGVRGPSGLLFELRGVPAGGACEHPVFLVGECLPRADGWWFVELGYGVPDGGVLANILRAGGADRAVLTALRTLPPARERPAARMLPGARLSGARLVGERRAGAVRLDVAVDLSGSMTRYSAVRTEAFTELIAFARAQLDADDVVCVIAFAGDAAPIVEPTRIRELREVTDRPIRPIRGGTELVPVLDLLSRYPAPRGTPRSLVVVTDAYVFDDRRELARKIKAAAYDHVSFVIPQPDARRIPIARERWFADIALRHLSDAPRLAVTYGEVFAALTGQRLTPAP</sequence>
<dbReference type="SUPFAM" id="SSF53300">
    <property type="entry name" value="vWA-like"/>
    <property type="match status" value="1"/>
</dbReference>
<comment type="caution">
    <text evidence="1">The sequence shown here is derived from an EMBL/GenBank/DDBJ whole genome shotgun (WGS) entry which is preliminary data.</text>
</comment>
<dbReference type="InterPro" id="IPR036465">
    <property type="entry name" value="vWFA_dom_sf"/>
</dbReference>
<evidence type="ECO:0008006" key="3">
    <source>
        <dbReference type="Google" id="ProtNLM"/>
    </source>
</evidence>
<dbReference type="Proteomes" id="UP001501237">
    <property type="component" value="Unassembled WGS sequence"/>
</dbReference>
<dbReference type="RefSeq" id="WP_344840073.1">
    <property type="nucleotide sequence ID" value="NZ_BAAAUV010000056.1"/>
</dbReference>
<dbReference type="CDD" id="cd00198">
    <property type="entry name" value="vWFA"/>
    <property type="match status" value="1"/>
</dbReference>
<proteinExistence type="predicted"/>
<evidence type="ECO:0000313" key="1">
    <source>
        <dbReference type="EMBL" id="GAA3243196.1"/>
    </source>
</evidence>
<accession>A0ABP6QP86</accession>
<protein>
    <recommendedName>
        <fullName evidence="3">VWFA domain-containing protein</fullName>
    </recommendedName>
</protein>
<organism evidence="1 2">
    <name type="scientific">Actinocorallia longicatena</name>
    <dbReference type="NCBI Taxonomy" id="111803"/>
    <lineage>
        <taxon>Bacteria</taxon>
        <taxon>Bacillati</taxon>
        <taxon>Actinomycetota</taxon>
        <taxon>Actinomycetes</taxon>
        <taxon>Streptosporangiales</taxon>
        <taxon>Thermomonosporaceae</taxon>
        <taxon>Actinocorallia</taxon>
    </lineage>
</organism>
<gene>
    <name evidence="1" type="ORF">GCM10010468_81250</name>
</gene>
<name>A0ABP6QP86_9ACTN</name>
<reference evidence="2" key="1">
    <citation type="journal article" date="2019" name="Int. J. Syst. Evol. Microbiol.">
        <title>The Global Catalogue of Microorganisms (GCM) 10K type strain sequencing project: providing services to taxonomists for standard genome sequencing and annotation.</title>
        <authorList>
            <consortium name="The Broad Institute Genomics Platform"/>
            <consortium name="The Broad Institute Genome Sequencing Center for Infectious Disease"/>
            <person name="Wu L."/>
            <person name="Ma J."/>
        </authorList>
    </citation>
    <scope>NUCLEOTIDE SEQUENCE [LARGE SCALE GENOMIC DNA]</scope>
    <source>
        <strain evidence="2">JCM 9377</strain>
    </source>
</reference>